<dbReference type="PaxDb" id="4113-PGSC0003DMT400085257"/>
<dbReference type="Proteomes" id="UP000011115">
    <property type="component" value="Unassembled WGS sequence"/>
</dbReference>
<dbReference type="GO" id="GO:0003676">
    <property type="term" value="F:nucleic acid binding"/>
    <property type="evidence" value="ECO:0007669"/>
    <property type="project" value="InterPro"/>
</dbReference>
<dbReference type="PROSITE" id="PS50879">
    <property type="entry name" value="RNASE_H_1"/>
    <property type="match status" value="1"/>
</dbReference>
<dbReference type="HOGENOM" id="CLU_805117_0_0_1"/>
<feature type="domain" description="RNase H type-1" evidence="1">
    <location>
        <begin position="127"/>
        <end position="288"/>
    </location>
</feature>
<evidence type="ECO:0000313" key="2">
    <source>
        <dbReference type="EnsemblPlants" id="PGSC0003DMT400085257"/>
    </source>
</evidence>
<dbReference type="SUPFAM" id="SSF53098">
    <property type="entry name" value="Ribonuclease H-like"/>
    <property type="match status" value="1"/>
</dbReference>
<dbReference type="InterPro" id="IPR002156">
    <property type="entry name" value="RNaseH_domain"/>
</dbReference>
<dbReference type="InParanoid" id="M1D937"/>
<dbReference type="InterPro" id="IPR036397">
    <property type="entry name" value="RNaseH_sf"/>
</dbReference>
<sequence length="345" mass="39363">MPTVEELKEVVFSMNPNSAAGPDGMNGYFFQKCWHIIKKDLFGVIQAFFCGQMIPKYFSHSCIVLLPKVSNPNKLTEFRPISGQICRIQGQLQAHDYNLSLHQMAFELEGKCVHDIKVTLVKRTKPPTQWVKINTDGSALSNPGRTGAGGIIRDQAGEMLLAFATPLGEGTNNQAEVEATIFGMTWSLELGHKNVLLEVDSQLLVDWIMQKINPHWSISTQLEKLQALIDQTQEFKCKVVYLDTASIKRTRASMAKVKVQVDLTKARPRHLWIGLDEKDLTIGRWQTIEYESIPPYCEYCKHQGHMIYECNFKIRDEEFKKMKELEVEKKDKNKGEQMPKGNDNK</sequence>
<evidence type="ECO:0000259" key="1">
    <source>
        <dbReference type="PROSITE" id="PS50879"/>
    </source>
</evidence>
<reference evidence="2" key="2">
    <citation type="submission" date="2015-06" db="UniProtKB">
        <authorList>
            <consortium name="EnsemblPlants"/>
        </authorList>
    </citation>
    <scope>IDENTIFICATION</scope>
    <source>
        <strain evidence="2">DM1-3 516 R44</strain>
    </source>
</reference>
<dbReference type="AlphaFoldDB" id="M1D937"/>
<dbReference type="GO" id="GO:0004523">
    <property type="term" value="F:RNA-DNA hybrid ribonuclease activity"/>
    <property type="evidence" value="ECO:0007669"/>
    <property type="project" value="InterPro"/>
</dbReference>
<dbReference type="EnsemblPlants" id="PGSC0003DMT400085257">
    <property type="protein sequence ID" value="PGSC0003DMT400085257"/>
    <property type="gene ID" value="PGSC0003DMG400034828"/>
</dbReference>
<dbReference type="InterPro" id="IPR053151">
    <property type="entry name" value="RNase_H-like"/>
</dbReference>
<dbReference type="PANTHER" id="PTHR47723">
    <property type="entry name" value="OS05G0353850 PROTEIN"/>
    <property type="match status" value="1"/>
</dbReference>
<organism evidence="2 3">
    <name type="scientific">Solanum tuberosum</name>
    <name type="common">Potato</name>
    <dbReference type="NCBI Taxonomy" id="4113"/>
    <lineage>
        <taxon>Eukaryota</taxon>
        <taxon>Viridiplantae</taxon>
        <taxon>Streptophyta</taxon>
        <taxon>Embryophyta</taxon>
        <taxon>Tracheophyta</taxon>
        <taxon>Spermatophyta</taxon>
        <taxon>Magnoliopsida</taxon>
        <taxon>eudicotyledons</taxon>
        <taxon>Gunneridae</taxon>
        <taxon>Pentapetalae</taxon>
        <taxon>asterids</taxon>
        <taxon>lamiids</taxon>
        <taxon>Solanales</taxon>
        <taxon>Solanaceae</taxon>
        <taxon>Solanoideae</taxon>
        <taxon>Solaneae</taxon>
        <taxon>Solanum</taxon>
    </lineage>
</organism>
<dbReference type="eggNOG" id="KOG1075">
    <property type="taxonomic scope" value="Eukaryota"/>
</dbReference>
<dbReference type="Gene3D" id="3.30.420.10">
    <property type="entry name" value="Ribonuclease H-like superfamily/Ribonuclease H"/>
    <property type="match status" value="1"/>
</dbReference>
<dbReference type="Pfam" id="PF13456">
    <property type="entry name" value="RVT_3"/>
    <property type="match status" value="1"/>
</dbReference>
<dbReference type="PANTHER" id="PTHR47723:SF7">
    <property type="entry name" value="RNASE H FAMILY PROTEIN"/>
    <property type="match status" value="1"/>
</dbReference>
<dbReference type="Gramene" id="PGSC0003DMT400085257">
    <property type="protein sequence ID" value="PGSC0003DMT400085257"/>
    <property type="gene ID" value="PGSC0003DMG400034828"/>
</dbReference>
<dbReference type="CDD" id="cd06222">
    <property type="entry name" value="RNase_H_like"/>
    <property type="match status" value="1"/>
</dbReference>
<keyword evidence="3" id="KW-1185">Reference proteome</keyword>
<name>M1D937_SOLTU</name>
<evidence type="ECO:0000313" key="3">
    <source>
        <dbReference type="Proteomes" id="UP000011115"/>
    </source>
</evidence>
<reference evidence="3" key="1">
    <citation type="journal article" date="2011" name="Nature">
        <title>Genome sequence and analysis of the tuber crop potato.</title>
        <authorList>
            <consortium name="The Potato Genome Sequencing Consortium"/>
        </authorList>
    </citation>
    <scope>NUCLEOTIDE SEQUENCE [LARGE SCALE GENOMIC DNA]</scope>
    <source>
        <strain evidence="3">cv. DM1-3 516 R44</strain>
    </source>
</reference>
<dbReference type="InterPro" id="IPR012337">
    <property type="entry name" value="RNaseH-like_sf"/>
</dbReference>
<protein>
    <submittedName>
        <fullName evidence="2">Non-LTR retroelement reverse transcriptase</fullName>
    </submittedName>
</protein>
<accession>M1D937</accession>
<proteinExistence type="predicted"/>
<dbReference type="InterPro" id="IPR044730">
    <property type="entry name" value="RNase_H-like_dom_plant"/>
</dbReference>